<protein>
    <recommendedName>
        <fullName evidence="1">DNA-directed DNA polymerase</fullName>
        <ecNumber evidence="1">2.7.7.7</ecNumber>
    </recommendedName>
</protein>
<sequence length="353" mass="36757">MRAAVRRDMLIRVPQPAAPPPLVVVSGDEELLVARAVREVLAAARARDPEVEIVDRAPGELTDADMIDLGATSMFGGGRVLVVRGAAELPEDLRDALLAYVGRPLDDVTLVVVHSGAVKNRKLVDVMKKAGAKVIPAAKITRPRDRHDFAVAEIRRLGGRTSDGAIQALLDAVGGDLREIAAVCDQLVADTDGVIDEAAVGRYHRGRAETSGFAVADAIIGGDLAGGLTLLRQALEGGTAPVLITSAIAGGLRDLARVAAAGGGSKWDIAKALGMPDWKVERAQRSARGWSDAGLARAIRAVAVADAGVKGAAVDAGYALEHLLQEVARARGRSVGTEERGRAEFAGRGGRAR</sequence>
<dbReference type="NCBIfam" id="TIGR01128">
    <property type="entry name" value="holA"/>
    <property type="match status" value="1"/>
</dbReference>
<evidence type="ECO:0000256" key="6">
    <source>
        <dbReference type="ARBA" id="ARBA00034754"/>
    </source>
</evidence>
<evidence type="ECO:0000256" key="4">
    <source>
        <dbReference type="ARBA" id="ARBA00022705"/>
    </source>
</evidence>
<keyword evidence="10" id="KW-1185">Reference proteome</keyword>
<dbReference type="GO" id="GO:0003887">
    <property type="term" value="F:DNA-directed DNA polymerase activity"/>
    <property type="evidence" value="ECO:0007669"/>
    <property type="project" value="UniProtKB-KW"/>
</dbReference>
<dbReference type="GO" id="GO:0006261">
    <property type="term" value="P:DNA-templated DNA replication"/>
    <property type="evidence" value="ECO:0007669"/>
    <property type="project" value="TreeGrafter"/>
</dbReference>
<evidence type="ECO:0000256" key="7">
    <source>
        <dbReference type="ARBA" id="ARBA00049244"/>
    </source>
</evidence>
<dbReference type="GO" id="GO:0009360">
    <property type="term" value="C:DNA polymerase III complex"/>
    <property type="evidence" value="ECO:0007669"/>
    <property type="project" value="TreeGrafter"/>
</dbReference>
<dbReference type="AlphaFoldDB" id="A0A0S4QF89"/>
<evidence type="ECO:0000256" key="5">
    <source>
        <dbReference type="ARBA" id="ARBA00022932"/>
    </source>
</evidence>
<dbReference type="InterPro" id="IPR027417">
    <property type="entry name" value="P-loop_NTPase"/>
</dbReference>
<dbReference type="Proteomes" id="UP000198802">
    <property type="component" value="Unassembled WGS sequence"/>
</dbReference>
<name>A0A0S4QF89_9ACTN</name>
<dbReference type="Gene3D" id="1.20.272.10">
    <property type="match status" value="1"/>
</dbReference>
<proteinExistence type="inferred from homology"/>
<evidence type="ECO:0000313" key="9">
    <source>
        <dbReference type="EMBL" id="CUU53839.1"/>
    </source>
</evidence>
<dbReference type="InterPro" id="IPR008921">
    <property type="entry name" value="DNA_pol3_clamp-load_cplx_C"/>
</dbReference>
<dbReference type="InterPro" id="IPR005790">
    <property type="entry name" value="DNA_polIII_delta"/>
</dbReference>
<keyword evidence="2" id="KW-0808">Transferase</keyword>
<evidence type="ECO:0000259" key="8">
    <source>
        <dbReference type="Pfam" id="PF21694"/>
    </source>
</evidence>
<accession>A0A0S4QF89</accession>
<comment type="similarity">
    <text evidence="6">Belongs to the DNA polymerase HolA subunit family.</text>
</comment>
<dbReference type="EMBL" id="FAOZ01000001">
    <property type="protein sequence ID" value="CUU53839.1"/>
    <property type="molecule type" value="Genomic_DNA"/>
</dbReference>
<gene>
    <name evidence="9" type="ORF">Ga0074812_101337</name>
</gene>
<dbReference type="Gene3D" id="3.40.50.300">
    <property type="entry name" value="P-loop containing nucleotide triphosphate hydrolases"/>
    <property type="match status" value="1"/>
</dbReference>
<evidence type="ECO:0000313" key="10">
    <source>
        <dbReference type="Proteomes" id="UP000198802"/>
    </source>
</evidence>
<evidence type="ECO:0000256" key="1">
    <source>
        <dbReference type="ARBA" id="ARBA00012417"/>
    </source>
</evidence>
<comment type="catalytic activity">
    <reaction evidence="7">
        <text>DNA(n) + a 2'-deoxyribonucleoside 5'-triphosphate = DNA(n+1) + diphosphate</text>
        <dbReference type="Rhea" id="RHEA:22508"/>
        <dbReference type="Rhea" id="RHEA-COMP:17339"/>
        <dbReference type="Rhea" id="RHEA-COMP:17340"/>
        <dbReference type="ChEBI" id="CHEBI:33019"/>
        <dbReference type="ChEBI" id="CHEBI:61560"/>
        <dbReference type="ChEBI" id="CHEBI:173112"/>
        <dbReference type="EC" id="2.7.7.7"/>
    </reaction>
</comment>
<reference evidence="10" key="1">
    <citation type="submission" date="2015-11" db="EMBL/GenBank/DDBJ databases">
        <authorList>
            <person name="Varghese N."/>
        </authorList>
    </citation>
    <scope>NUCLEOTIDE SEQUENCE [LARGE SCALE GENOMIC DNA]</scope>
    <source>
        <strain evidence="10">DSM 45899</strain>
    </source>
</reference>
<keyword evidence="5" id="KW-0239">DNA-directed DNA polymerase</keyword>
<keyword evidence="3" id="KW-0548">Nucleotidyltransferase</keyword>
<evidence type="ECO:0000256" key="3">
    <source>
        <dbReference type="ARBA" id="ARBA00022695"/>
    </source>
</evidence>
<organism evidence="9 10">
    <name type="scientific">Parafrankia irregularis</name>
    <dbReference type="NCBI Taxonomy" id="795642"/>
    <lineage>
        <taxon>Bacteria</taxon>
        <taxon>Bacillati</taxon>
        <taxon>Actinomycetota</taxon>
        <taxon>Actinomycetes</taxon>
        <taxon>Frankiales</taxon>
        <taxon>Frankiaceae</taxon>
        <taxon>Parafrankia</taxon>
    </lineage>
</organism>
<evidence type="ECO:0000256" key="2">
    <source>
        <dbReference type="ARBA" id="ARBA00022679"/>
    </source>
</evidence>
<keyword evidence="4" id="KW-0235">DNA replication</keyword>
<dbReference type="Pfam" id="PF21694">
    <property type="entry name" value="DNA_pol3_delta_C"/>
    <property type="match status" value="1"/>
</dbReference>
<dbReference type="SUPFAM" id="SSF52540">
    <property type="entry name" value="P-loop containing nucleoside triphosphate hydrolases"/>
    <property type="match status" value="1"/>
</dbReference>
<dbReference type="GO" id="GO:0003677">
    <property type="term" value="F:DNA binding"/>
    <property type="evidence" value="ECO:0007669"/>
    <property type="project" value="InterPro"/>
</dbReference>
<dbReference type="PANTHER" id="PTHR34388:SF1">
    <property type="entry name" value="DNA POLYMERASE III SUBUNIT DELTA"/>
    <property type="match status" value="1"/>
</dbReference>
<dbReference type="PANTHER" id="PTHR34388">
    <property type="entry name" value="DNA POLYMERASE III SUBUNIT DELTA"/>
    <property type="match status" value="1"/>
</dbReference>
<dbReference type="EC" id="2.7.7.7" evidence="1"/>
<dbReference type="InterPro" id="IPR048466">
    <property type="entry name" value="DNA_pol3_delta-like_C"/>
</dbReference>
<dbReference type="SUPFAM" id="SSF48019">
    <property type="entry name" value="post-AAA+ oligomerization domain-like"/>
    <property type="match status" value="1"/>
</dbReference>
<feature type="domain" description="DNA polymerase III delta subunit-like C-terminal" evidence="8">
    <location>
        <begin position="210"/>
        <end position="325"/>
    </location>
</feature>